<name>A0A0B2SNP8_GLYSO</name>
<proteinExistence type="predicted"/>
<sequence length="69" mass="7573">MPSHSEEPPGNGELHEAGGTQFMFPGTRIPEWFDQQSSGHSSSFWFRNKFPAKLLCLLIAPVLGDRGSG</sequence>
<reference evidence="2" key="1">
    <citation type="submission" date="2014-07" db="EMBL/GenBank/DDBJ databases">
        <title>Identification of a novel salt tolerance gene in wild soybean by whole-genome sequencing.</title>
        <authorList>
            <person name="Lam H.-M."/>
            <person name="Qi X."/>
            <person name="Li M.-W."/>
            <person name="Liu X."/>
            <person name="Xie M."/>
            <person name="Ni M."/>
            <person name="Xu X."/>
        </authorList>
    </citation>
    <scope>NUCLEOTIDE SEQUENCE [LARGE SCALE GENOMIC DNA]</scope>
    <source>
        <tissue evidence="2">Root</tissue>
    </source>
</reference>
<feature type="region of interest" description="Disordered" evidence="1">
    <location>
        <begin position="1"/>
        <end position="26"/>
    </location>
</feature>
<evidence type="ECO:0000256" key="1">
    <source>
        <dbReference type="SAM" id="MobiDB-lite"/>
    </source>
</evidence>
<dbReference type="EMBL" id="KN641157">
    <property type="protein sequence ID" value="KHN46565.1"/>
    <property type="molecule type" value="Genomic_DNA"/>
</dbReference>
<protein>
    <submittedName>
        <fullName evidence="2">Uncharacterized protein</fullName>
    </submittedName>
</protein>
<dbReference type="Proteomes" id="UP000053555">
    <property type="component" value="Unassembled WGS sequence"/>
</dbReference>
<accession>A0A0B2SNP8</accession>
<gene>
    <name evidence="2" type="ORF">glysoja_032657</name>
</gene>
<dbReference type="AlphaFoldDB" id="A0A0B2SNP8"/>
<organism evidence="2">
    <name type="scientific">Glycine soja</name>
    <name type="common">Wild soybean</name>
    <dbReference type="NCBI Taxonomy" id="3848"/>
    <lineage>
        <taxon>Eukaryota</taxon>
        <taxon>Viridiplantae</taxon>
        <taxon>Streptophyta</taxon>
        <taxon>Embryophyta</taxon>
        <taxon>Tracheophyta</taxon>
        <taxon>Spermatophyta</taxon>
        <taxon>Magnoliopsida</taxon>
        <taxon>eudicotyledons</taxon>
        <taxon>Gunneridae</taxon>
        <taxon>Pentapetalae</taxon>
        <taxon>rosids</taxon>
        <taxon>fabids</taxon>
        <taxon>Fabales</taxon>
        <taxon>Fabaceae</taxon>
        <taxon>Papilionoideae</taxon>
        <taxon>50 kb inversion clade</taxon>
        <taxon>NPAAA clade</taxon>
        <taxon>indigoferoid/millettioid clade</taxon>
        <taxon>Phaseoleae</taxon>
        <taxon>Glycine</taxon>
        <taxon>Glycine subgen. Soja</taxon>
    </lineage>
</organism>
<evidence type="ECO:0000313" key="2">
    <source>
        <dbReference type="EMBL" id="KHN46565.1"/>
    </source>
</evidence>